<dbReference type="Gene3D" id="3.30.1860.10">
    <property type="entry name" value="uncharacterized conserved protein from methanopyrus kandleri domain like"/>
    <property type="match status" value="1"/>
</dbReference>
<dbReference type="Pfam" id="PF04242">
    <property type="entry name" value="DUF424"/>
    <property type="match status" value="1"/>
</dbReference>
<protein>
    <submittedName>
        <fullName evidence="1">DUF424 family protein</fullName>
    </submittedName>
</protein>
<reference evidence="1" key="1">
    <citation type="journal article" date="2020" name="mSystems">
        <title>Genome- and Community-Level Interaction Insights into Carbon Utilization and Element Cycling Functions of Hydrothermarchaeota in Hydrothermal Sediment.</title>
        <authorList>
            <person name="Zhou Z."/>
            <person name="Liu Y."/>
            <person name="Xu W."/>
            <person name="Pan J."/>
            <person name="Luo Z.H."/>
            <person name="Li M."/>
        </authorList>
    </citation>
    <scope>NUCLEOTIDE SEQUENCE [LARGE SCALE GENOMIC DNA]</scope>
    <source>
        <strain evidence="1">SpSt-658</strain>
    </source>
</reference>
<organism evidence="1">
    <name type="scientific">Ignisphaera aggregans</name>
    <dbReference type="NCBI Taxonomy" id="334771"/>
    <lineage>
        <taxon>Archaea</taxon>
        <taxon>Thermoproteota</taxon>
        <taxon>Thermoprotei</taxon>
        <taxon>Desulfurococcales</taxon>
        <taxon>Desulfurococcaceae</taxon>
        <taxon>Ignisphaera</taxon>
    </lineage>
</organism>
<dbReference type="AlphaFoldDB" id="A0A7C4D0M9"/>
<comment type="caution">
    <text evidence="1">The sequence shown here is derived from an EMBL/GenBank/DDBJ whole genome shotgun (WGS) entry which is preliminary data.</text>
</comment>
<dbReference type="InterPro" id="IPR007355">
    <property type="entry name" value="DUF424"/>
</dbReference>
<gene>
    <name evidence="1" type="ORF">ENU31_02685</name>
</gene>
<proteinExistence type="predicted"/>
<dbReference type="EMBL" id="DTCA01000086">
    <property type="protein sequence ID" value="HGM07300.1"/>
    <property type="molecule type" value="Genomic_DNA"/>
</dbReference>
<name>A0A7C4D0M9_9CREN</name>
<evidence type="ECO:0000313" key="1">
    <source>
        <dbReference type="EMBL" id="HGM07300.1"/>
    </source>
</evidence>
<accession>A0A7C4D0M9</accession>
<sequence length="109" mass="12756">MKEYIMEGMYYVKIHHINNNSIVAICDEEILGKVFKEGDIILDVSPNFYKGERVDFETVLRIIEEGEIVVVTGRRIIKKLSQLGLVNEDYALKVEDQLHIQIIREVYRD</sequence>